<feature type="region of interest" description="Disordered" evidence="1">
    <location>
        <begin position="408"/>
        <end position="427"/>
    </location>
</feature>
<dbReference type="OrthoDB" id="3261064at2"/>
<accession>A0A5C8HU17</accession>
<feature type="domain" description="HNH nuclease" evidence="2">
    <location>
        <begin position="320"/>
        <end position="372"/>
    </location>
</feature>
<evidence type="ECO:0000256" key="1">
    <source>
        <dbReference type="SAM" id="MobiDB-lite"/>
    </source>
</evidence>
<evidence type="ECO:0000259" key="2">
    <source>
        <dbReference type="SMART" id="SM00507"/>
    </source>
</evidence>
<gene>
    <name evidence="3" type="ORF">FVP60_06185</name>
</gene>
<feature type="compositionally biased region" description="Acidic residues" evidence="1">
    <location>
        <begin position="417"/>
        <end position="427"/>
    </location>
</feature>
<dbReference type="AlphaFoldDB" id="A0A5C8HU17"/>
<proteinExistence type="predicted"/>
<protein>
    <submittedName>
        <fullName evidence="3">DUF222 domain-containing protein</fullName>
    </submittedName>
</protein>
<sequence>MTIDNINDSPADPVGAFLFAVDALREIQSAMAGLAAMEVSLYAAVFAQAEQLTASMSSPITDREMALRTASAEIGAALRVSDRTVQRRMSQAWDVTHGFPQTFEALRAGRITPSHVNVILRASDGVPPGEARDAYETIAIERAVETPPGRLAAILPAVAAQVHDAGVNERHQRARRERRVEVHDLPDGMAELLAVLPAVIAHGMFDRLTSMAKAVEGVEVGDERCRDEIRADVLGDLVLGGGPIASGDGLAAIHAHVQVMVPVLTAAGVSERGAELVGSGPVDAGTARRLLGAASGWDRVMTHPVTGAALAVDRYRPGKDLRRALRVRDEHCRFPGCRQPAHRCDADHSHAAADGGQTHLDNLALLCRRHHVMKHVAAWVITHLGNGVLQWTSPTGRSYVDTPTPTLRFVPSGLDPGSDDGLDPGEP</sequence>
<name>A0A5C8HU17_9MICO</name>
<dbReference type="RefSeq" id="WP_147825336.1">
    <property type="nucleotide sequence ID" value="NZ_BAAARG010000001.1"/>
</dbReference>
<dbReference type="Gene3D" id="1.10.30.50">
    <property type="match status" value="1"/>
</dbReference>
<dbReference type="EMBL" id="VRSW01000001">
    <property type="protein sequence ID" value="TXK06531.1"/>
    <property type="molecule type" value="Genomic_DNA"/>
</dbReference>
<keyword evidence="4" id="KW-1185">Reference proteome</keyword>
<dbReference type="Proteomes" id="UP000321196">
    <property type="component" value="Unassembled WGS sequence"/>
</dbReference>
<organism evidence="3 4">
    <name type="scientific">Microbacterium mitrae</name>
    <dbReference type="NCBI Taxonomy" id="664640"/>
    <lineage>
        <taxon>Bacteria</taxon>
        <taxon>Bacillati</taxon>
        <taxon>Actinomycetota</taxon>
        <taxon>Actinomycetes</taxon>
        <taxon>Micrococcales</taxon>
        <taxon>Microbacteriaceae</taxon>
        <taxon>Microbacterium</taxon>
    </lineage>
</organism>
<evidence type="ECO:0000313" key="4">
    <source>
        <dbReference type="Proteomes" id="UP000321196"/>
    </source>
</evidence>
<evidence type="ECO:0000313" key="3">
    <source>
        <dbReference type="EMBL" id="TXK06531.1"/>
    </source>
</evidence>
<dbReference type="InterPro" id="IPR003615">
    <property type="entry name" value="HNH_nuc"/>
</dbReference>
<dbReference type="InterPro" id="IPR003870">
    <property type="entry name" value="DUF222"/>
</dbReference>
<reference evidence="3 4" key="1">
    <citation type="submission" date="2019-08" db="EMBL/GenBank/DDBJ databases">
        <authorList>
            <person name="Dong K."/>
        </authorList>
    </citation>
    <scope>NUCLEOTIDE SEQUENCE [LARGE SCALE GENOMIC DNA]</scope>
    <source>
        <strain evidence="3 4">M4-8</strain>
    </source>
</reference>
<comment type="caution">
    <text evidence="3">The sequence shown here is derived from an EMBL/GenBank/DDBJ whole genome shotgun (WGS) entry which is preliminary data.</text>
</comment>
<dbReference type="Pfam" id="PF02720">
    <property type="entry name" value="DUF222"/>
    <property type="match status" value="1"/>
</dbReference>
<dbReference type="SMART" id="SM00507">
    <property type="entry name" value="HNHc"/>
    <property type="match status" value="1"/>
</dbReference>
<dbReference type="CDD" id="cd00085">
    <property type="entry name" value="HNHc"/>
    <property type="match status" value="1"/>
</dbReference>